<dbReference type="EMBL" id="JAKKPZ010000148">
    <property type="protein sequence ID" value="KAI1700336.1"/>
    <property type="molecule type" value="Genomic_DNA"/>
</dbReference>
<dbReference type="InterPro" id="IPR000182">
    <property type="entry name" value="GNAT_dom"/>
</dbReference>
<accession>A0AAD4MPU6</accession>
<dbReference type="Pfam" id="PF00583">
    <property type="entry name" value="Acetyltransf_1"/>
    <property type="match status" value="1"/>
</dbReference>
<feature type="domain" description="N-acetyltransferase" evidence="2">
    <location>
        <begin position="21"/>
        <end position="125"/>
    </location>
</feature>
<keyword evidence="4" id="KW-1185">Reference proteome</keyword>
<feature type="chain" id="PRO_5041946829" description="N-acetyltransferase domain-containing protein" evidence="1">
    <location>
        <begin position="25"/>
        <end position="144"/>
    </location>
</feature>
<dbReference type="AlphaFoldDB" id="A0AAD4MPU6"/>
<protein>
    <recommendedName>
        <fullName evidence="2">N-acetyltransferase domain-containing protein</fullName>
    </recommendedName>
</protein>
<dbReference type="SUPFAM" id="SSF55729">
    <property type="entry name" value="Acyl-CoA N-acyltransferases (Nat)"/>
    <property type="match status" value="1"/>
</dbReference>
<sequence>MLRINIRIFIAIFVVGMSHERGDAWKKWTKFELVDDDGEFTLQCLNSKGESVGTLTFVLLPSNPKIDIHIDTKVKGQGVGEALIHHFLTAIITQSRFRYIKSVELVVLFGGANETAVGLYLKKGFAWKEKDEEKRNKEKNSECP</sequence>
<keyword evidence="1" id="KW-0732">Signal</keyword>
<evidence type="ECO:0000256" key="1">
    <source>
        <dbReference type="SAM" id="SignalP"/>
    </source>
</evidence>
<gene>
    <name evidence="3" type="ORF">DdX_16763</name>
</gene>
<dbReference type="Proteomes" id="UP001201812">
    <property type="component" value="Unassembled WGS sequence"/>
</dbReference>
<feature type="signal peptide" evidence="1">
    <location>
        <begin position="1"/>
        <end position="24"/>
    </location>
</feature>
<dbReference type="Gene3D" id="3.40.630.30">
    <property type="match status" value="1"/>
</dbReference>
<comment type="caution">
    <text evidence="3">The sequence shown here is derived from an EMBL/GenBank/DDBJ whole genome shotgun (WGS) entry which is preliminary data.</text>
</comment>
<name>A0AAD4MPU6_9BILA</name>
<evidence type="ECO:0000259" key="2">
    <source>
        <dbReference type="Pfam" id="PF00583"/>
    </source>
</evidence>
<evidence type="ECO:0000313" key="4">
    <source>
        <dbReference type="Proteomes" id="UP001201812"/>
    </source>
</evidence>
<dbReference type="GO" id="GO:0016747">
    <property type="term" value="F:acyltransferase activity, transferring groups other than amino-acyl groups"/>
    <property type="evidence" value="ECO:0007669"/>
    <property type="project" value="InterPro"/>
</dbReference>
<dbReference type="InterPro" id="IPR016181">
    <property type="entry name" value="Acyl_CoA_acyltransferase"/>
</dbReference>
<reference evidence="3" key="1">
    <citation type="submission" date="2022-01" db="EMBL/GenBank/DDBJ databases">
        <title>Genome Sequence Resource for Two Populations of Ditylenchus destructor, the Migratory Endoparasitic Phytonematode.</title>
        <authorList>
            <person name="Zhang H."/>
            <person name="Lin R."/>
            <person name="Xie B."/>
        </authorList>
    </citation>
    <scope>NUCLEOTIDE SEQUENCE</scope>
    <source>
        <strain evidence="3">BazhouSP</strain>
    </source>
</reference>
<proteinExistence type="predicted"/>
<organism evidence="3 4">
    <name type="scientific">Ditylenchus destructor</name>
    <dbReference type="NCBI Taxonomy" id="166010"/>
    <lineage>
        <taxon>Eukaryota</taxon>
        <taxon>Metazoa</taxon>
        <taxon>Ecdysozoa</taxon>
        <taxon>Nematoda</taxon>
        <taxon>Chromadorea</taxon>
        <taxon>Rhabditida</taxon>
        <taxon>Tylenchina</taxon>
        <taxon>Tylenchomorpha</taxon>
        <taxon>Sphaerularioidea</taxon>
        <taxon>Anguinidae</taxon>
        <taxon>Anguininae</taxon>
        <taxon>Ditylenchus</taxon>
    </lineage>
</organism>
<evidence type="ECO:0000313" key="3">
    <source>
        <dbReference type="EMBL" id="KAI1700336.1"/>
    </source>
</evidence>